<dbReference type="PANTHER" id="PTHR42924">
    <property type="entry name" value="EXONUCLEASE"/>
    <property type="match status" value="1"/>
</dbReference>
<reference evidence="3" key="1">
    <citation type="journal article" date="2020" name="mSystems">
        <title>Genome- and Community-Level Interaction Insights into Carbon Utilization and Element Cycling Functions of Hydrothermarchaeota in Hydrothermal Sediment.</title>
        <authorList>
            <person name="Zhou Z."/>
            <person name="Liu Y."/>
            <person name="Xu W."/>
            <person name="Pan J."/>
            <person name="Luo Z.H."/>
            <person name="Li M."/>
        </authorList>
    </citation>
    <scope>NUCLEOTIDE SEQUENCE [LARGE SCALE GENOMIC DNA]</scope>
    <source>
        <strain evidence="3">SpSt-289</strain>
    </source>
</reference>
<feature type="compositionally biased region" description="Basic and acidic residues" evidence="1">
    <location>
        <begin position="452"/>
        <end position="464"/>
    </location>
</feature>
<evidence type="ECO:0000313" key="3">
    <source>
        <dbReference type="EMBL" id="HDX33240.1"/>
    </source>
</evidence>
<dbReference type="AlphaFoldDB" id="A0A7C1FTZ1"/>
<organism evidence="3">
    <name type="scientific">Caldilinea aerophila</name>
    <dbReference type="NCBI Taxonomy" id="133453"/>
    <lineage>
        <taxon>Bacteria</taxon>
        <taxon>Bacillati</taxon>
        <taxon>Chloroflexota</taxon>
        <taxon>Caldilineae</taxon>
        <taxon>Caldilineales</taxon>
        <taxon>Caldilineaceae</taxon>
        <taxon>Caldilinea</taxon>
    </lineage>
</organism>
<gene>
    <name evidence="3" type="ORF">ENQ20_17385</name>
</gene>
<dbReference type="InterPro" id="IPR052018">
    <property type="entry name" value="PHP_domain"/>
</dbReference>
<dbReference type="InterPro" id="IPR016195">
    <property type="entry name" value="Pol/histidinol_Pase-like"/>
</dbReference>
<dbReference type="PANTHER" id="PTHR42924:SF3">
    <property type="entry name" value="POLYMERASE_HISTIDINOL PHOSPHATASE N-TERMINAL DOMAIN-CONTAINING PROTEIN"/>
    <property type="match status" value="1"/>
</dbReference>
<evidence type="ECO:0000256" key="1">
    <source>
        <dbReference type="SAM" id="MobiDB-lite"/>
    </source>
</evidence>
<dbReference type="SUPFAM" id="SSF89550">
    <property type="entry name" value="PHP domain-like"/>
    <property type="match status" value="1"/>
</dbReference>
<feature type="domain" description="Schlafen AlbA-2" evidence="2">
    <location>
        <begin position="317"/>
        <end position="414"/>
    </location>
</feature>
<dbReference type="InterPro" id="IPR007421">
    <property type="entry name" value="Schlafen_AlbA_2_dom"/>
</dbReference>
<dbReference type="GO" id="GO:0004534">
    <property type="term" value="F:5'-3' RNA exonuclease activity"/>
    <property type="evidence" value="ECO:0007669"/>
    <property type="project" value="TreeGrafter"/>
</dbReference>
<dbReference type="Gene3D" id="3.30.950.30">
    <property type="entry name" value="Schlafen, AAA domain"/>
    <property type="match status" value="1"/>
</dbReference>
<proteinExistence type="predicted"/>
<evidence type="ECO:0000259" key="2">
    <source>
        <dbReference type="Pfam" id="PF04326"/>
    </source>
</evidence>
<accession>A0A7C1FTZ1</accession>
<dbReference type="GO" id="GO:0035312">
    <property type="term" value="F:5'-3' DNA exonuclease activity"/>
    <property type="evidence" value="ECO:0007669"/>
    <property type="project" value="TreeGrafter"/>
</dbReference>
<name>A0A7C1FTZ1_9CHLR</name>
<dbReference type="InterPro" id="IPR038461">
    <property type="entry name" value="Schlafen_AlbA_2_dom_sf"/>
</dbReference>
<feature type="region of interest" description="Disordered" evidence="1">
    <location>
        <begin position="433"/>
        <end position="476"/>
    </location>
</feature>
<dbReference type="EMBL" id="DSMG01000179">
    <property type="protein sequence ID" value="HDX33240.1"/>
    <property type="molecule type" value="Genomic_DNA"/>
</dbReference>
<sequence length="617" mass="68968">MSQSAKPQRKWYKIDLHLHTPASRDYEEPGVSYLQWMQTVVDRGLDIVAITDHNTVAGISAIRRELDWLTQLEAQGRLTPQEQERLRTWRELGNQVLVLPGFEFTATFGFHILAIFPPETSVRQLEHILLTLKVPASKLDEGSTETGATTDVLTAYRIIREAGGLVIAAHANSTHGVAMRNFPFGGQTKIAYTQDPNLDALEVTDLDRLSRSTARFFNGSKAEYPRRMHCLQGSDAHRLTADPRNPKRLGIGDRATEVLLEEPTFEALAALLRSRHFDRVRPAQPPDKPFDPLDVVRQEGPTLVQSFHESAAQRGGKFDAILADICAFANTAGGVIYVGAKPGKEKIRGISNPEQVEQEIRKAVDARITPRLEIKSDIVQSGSARVLRLQVSKGPDVPYALDDNKFYVRDETETSLAVRDEIVALVREGLGFEPEPEEKVASPEKALGARPADAKPAEREGRQPRRERKAQPTAQAIASAPETLVDGVETIPEQTPASTEDTTFYLPQVGVEIVESEERNGHRFYTIRDLRNGHVIKNVTRKGARKLWSYAIQQAEEKPLDPAKIEWRGNLGFIRVERRAGKARYDLALREGDKIRVFYGVTDDGMEGAWAQFIQEE</sequence>
<dbReference type="Gene3D" id="3.20.20.140">
    <property type="entry name" value="Metal-dependent hydrolases"/>
    <property type="match status" value="1"/>
</dbReference>
<protein>
    <submittedName>
        <fullName evidence="3">Transcriptional regulator</fullName>
    </submittedName>
</protein>
<dbReference type="Pfam" id="PF04326">
    <property type="entry name" value="SLFN_AlbA_2"/>
    <property type="match status" value="1"/>
</dbReference>
<comment type="caution">
    <text evidence="3">The sequence shown here is derived from an EMBL/GenBank/DDBJ whole genome shotgun (WGS) entry which is preliminary data.</text>
</comment>